<name>A0AAF3JAU9_9BILA</name>
<proteinExistence type="predicted"/>
<accession>A0AAF3JAU9</accession>
<dbReference type="Proteomes" id="UP000887575">
    <property type="component" value="Unassembled WGS sequence"/>
</dbReference>
<evidence type="ECO:0000313" key="2">
    <source>
        <dbReference type="Proteomes" id="UP000887575"/>
    </source>
</evidence>
<keyword evidence="2" id="KW-1185">Reference proteome</keyword>
<dbReference type="WBParaSite" id="MBELARI_LOCUS7169">
    <property type="protein sequence ID" value="MBELARI_LOCUS7169"/>
    <property type="gene ID" value="MBELARI_LOCUS7169"/>
</dbReference>
<evidence type="ECO:0000256" key="1">
    <source>
        <dbReference type="SAM" id="Phobius"/>
    </source>
</evidence>
<feature type="transmembrane region" description="Helical" evidence="1">
    <location>
        <begin position="125"/>
        <end position="153"/>
    </location>
</feature>
<reference evidence="3" key="1">
    <citation type="submission" date="2024-02" db="UniProtKB">
        <authorList>
            <consortium name="WormBaseParasite"/>
        </authorList>
    </citation>
    <scope>IDENTIFICATION</scope>
</reference>
<keyword evidence="1" id="KW-1133">Transmembrane helix</keyword>
<keyword evidence="1" id="KW-0472">Membrane</keyword>
<feature type="transmembrane region" description="Helical" evidence="1">
    <location>
        <begin position="12"/>
        <end position="36"/>
    </location>
</feature>
<organism evidence="2 3">
    <name type="scientific">Mesorhabditis belari</name>
    <dbReference type="NCBI Taxonomy" id="2138241"/>
    <lineage>
        <taxon>Eukaryota</taxon>
        <taxon>Metazoa</taxon>
        <taxon>Ecdysozoa</taxon>
        <taxon>Nematoda</taxon>
        <taxon>Chromadorea</taxon>
        <taxon>Rhabditida</taxon>
        <taxon>Rhabditina</taxon>
        <taxon>Rhabditomorpha</taxon>
        <taxon>Rhabditoidea</taxon>
        <taxon>Rhabditidae</taxon>
        <taxon>Mesorhabditinae</taxon>
        <taxon>Mesorhabditis</taxon>
    </lineage>
</organism>
<dbReference type="AlphaFoldDB" id="A0AAF3JAU9"/>
<feature type="transmembrane region" description="Helical" evidence="1">
    <location>
        <begin position="83"/>
        <end position="105"/>
    </location>
</feature>
<feature type="transmembrane region" description="Helical" evidence="1">
    <location>
        <begin position="48"/>
        <end position="71"/>
    </location>
</feature>
<evidence type="ECO:0000313" key="3">
    <source>
        <dbReference type="WBParaSite" id="MBELARI_LOCUS7169"/>
    </source>
</evidence>
<protein>
    <submittedName>
        <fullName evidence="3">Uncharacterized protein</fullName>
    </submittedName>
</protein>
<keyword evidence="1" id="KW-0812">Transmembrane</keyword>
<sequence length="179" mass="20159">MFFPSSQFRSLLSICYTIFFIPSTLLFLLAIYFVLYQKSLASNYYKKVIVFQLVSAFIGDIMISLTRPILLMQIRIVIFQMNWDLPFVGIVIVLAGYIVSIFLSYGCFMNGSLYKIITLYSLPSYVAWLLNAYFLGGYGVVFVLAVIFVAGTLQTGGLSDDRKVVGFGSGKEWLSGPHR</sequence>